<accession>A0A517T9T1</accession>
<dbReference type="KEGG" id="chya:V22_23810"/>
<evidence type="ECO:0008006" key="4">
    <source>
        <dbReference type="Google" id="ProtNLM"/>
    </source>
</evidence>
<reference evidence="2 3" key="1">
    <citation type="submission" date="2019-02" db="EMBL/GenBank/DDBJ databases">
        <title>Deep-cultivation of Planctomycetes and their phenomic and genomic characterization uncovers novel biology.</title>
        <authorList>
            <person name="Wiegand S."/>
            <person name="Jogler M."/>
            <person name="Boedeker C."/>
            <person name="Pinto D."/>
            <person name="Vollmers J."/>
            <person name="Rivas-Marin E."/>
            <person name="Kohn T."/>
            <person name="Peeters S.H."/>
            <person name="Heuer A."/>
            <person name="Rast P."/>
            <person name="Oberbeckmann S."/>
            <person name="Bunk B."/>
            <person name="Jeske O."/>
            <person name="Meyerdierks A."/>
            <person name="Storesund J.E."/>
            <person name="Kallscheuer N."/>
            <person name="Luecker S."/>
            <person name="Lage O.M."/>
            <person name="Pohl T."/>
            <person name="Merkel B.J."/>
            <person name="Hornburger P."/>
            <person name="Mueller R.-W."/>
            <person name="Bruemmer F."/>
            <person name="Labrenz M."/>
            <person name="Spormann A.M."/>
            <person name="Op den Camp H."/>
            <person name="Overmann J."/>
            <person name="Amann R."/>
            <person name="Jetten M.S.M."/>
            <person name="Mascher T."/>
            <person name="Medema M.H."/>
            <person name="Devos D.P."/>
            <person name="Kaster A.-K."/>
            <person name="Ovreas L."/>
            <person name="Rohde M."/>
            <person name="Galperin M.Y."/>
            <person name="Jogler C."/>
        </authorList>
    </citation>
    <scope>NUCLEOTIDE SEQUENCE [LARGE SCALE GENOMIC DNA]</scope>
    <source>
        <strain evidence="2 3">V22</strain>
    </source>
</reference>
<keyword evidence="1" id="KW-0732">Signal</keyword>
<feature type="chain" id="PRO_5022146472" description="Nickel uptake substrate-specific transmembrane region" evidence="1">
    <location>
        <begin position="24"/>
        <end position="143"/>
    </location>
</feature>
<name>A0A517T9T1_9PLAN</name>
<proteinExistence type="predicted"/>
<evidence type="ECO:0000256" key="1">
    <source>
        <dbReference type="SAM" id="SignalP"/>
    </source>
</evidence>
<keyword evidence="3" id="KW-1185">Reference proteome</keyword>
<dbReference type="Proteomes" id="UP000319976">
    <property type="component" value="Chromosome"/>
</dbReference>
<feature type="signal peptide" evidence="1">
    <location>
        <begin position="1"/>
        <end position="23"/>
    </location>
</feature>
<dbReference type="AlphaFoldDB" id="A0A517T9T1"/>
<gene>
    <name evidence="2" type="ORF">V22_23810</name>
</gene>
<sequence length="143" mass="15488" precursor="true">MNSRNWIVSTKLLALLCCLTLGCGETVSDRPELGQVTGQVTFDGKPLADADVLFQPQHGRASTSKTDNDGFYKMDYLNDITGAVVGHNRVLITTGREADESNPGDGRPELLPGRYHAQTILSADVQPGSNQIDFHLTSESKVN</sequence>
<dbReference type="EMBL" id="CP036316">
    <property type="protein sequence ID" value="QDT65134.1"/>
    <property type="molecule type" value="Genomic_DNA"/>
</dbReference>
<dbReference type="OrthoDB" id="286727at2"/>
<protein>
    <recommendedName>
        <fullName evidence="4">Nickel uptake substrate-specific transmembrane region</fullName>
    </recommendedName>
</protein>
<dbReference type="PROSITE" id="PS51257">
    <property type="entry name" value="PROKAR_LIPOPROTEIN"/>
    <property type="match status" value="1"/>
</dbReference>
<evidence type="ECO:0000313" key="3">
    <source>
        <dbReference type="Proteomes" id="UP000319976"/>
    </source>
</evidence>
<organism evidence="2 3">
    <name type="scientific">Calycomorphotria hydatis</name>
    <dbReference type="NCBI Taxonomy" id="2528027"/>
    <lineage>
        <taxon>Bacteria</taxon>
        <taxon>Pseudomonadati</taxon>
        <taxon>Planctomycetota</taxon>
        <taxon>Planctomycetia</taxon>
        <taxon>Planctomycetales</taxon>
        <taxon>Planctomycetaceae</taxon>
        <taxon>Calycomorphotria</taxon>
    </lineage>
</organism>
<evidence type="ECO:0000313" key="2">
    <source>
        <dbReference type="EMBL" id="QDT65134.1"/>
    </source>
</evidence>